<organism evidence="2 3">
    <name type="scientific">Mus caroli</name>
    <name type="common">Ryukyu mouse</name>
    <name type="synonym">Ricefield mouse</name>
    <dbReference type="NCBI Taxonomy" id="10089"/>
    <lineage>
        <taxon>Eukaryota</taxon>
        <taxon>Metazoa</taxon>
        <taxon>Chordata</taxon>
        <taxon>Craniata</taxon>
        <taxon>Vertebrata</taxon>
        <taxon>Euteleostomi</taxon>
        <taxon>Mammalia</taxon>
        <taxon>Eutheria</taxon>
        <taxon>Euarchontoglires</taxon>
        <taxon>Glires</taxon>
        <taxon>Rodentia</taxon>
        <taxon>Myomorpha</taxon>
        <taxon>Muroidea</taxon>
        <taxon>Muridae</taxon>
        <taxon>Murinae</taxon>
        <taxon>Mus</taxon>
        <taxon>Mus</taxon>
    </lineage>
</organism>
<dbReference type="SUPFAM" id="SSF81321">
    <property type="entry name" value="Family A G protein-coupled receptor-like"/>
    <property type="match status" value="1"/>
</dbReference>
<keyword evidence="1" id="KW-0812">Transmembrane</keyword>
<dbReference type="Gene3D" id="1.20.1070.10">
    <property type="entry name" value="Rhodopsin 7-helix transmembrane proteins"/>
    <property type="match status" value="1"/>
</dbReference>
<evidence type="ECO:0000256" key="1">
    <source>
        <dbReference type="SAM" id="Phobius"/>
    </source>
</evidence>
<gene>
    <name evidence="3" type="primary">Oprm1</name>
</gene>
<name>A0A6P5QAN9_MUSCR</name>
<accession>A0A6P5QAN9</accession>
<proteinExistence type="predicted"/>
<keyword evidence="1" id="KW-1133">Transmembrane helix</keyword>
<reference evidence="3" key="1">
    <citation type="submission" date="2025-08" db="UniProtKB">
        <authorList>
            <consortium name="RefSeq"/>
        </authorList>
    </citation>
    <scope>IDENTIFICATION</scope>
</reference>
<keyword evidence="3" id="KW-0675">Receptor</keyword>
<dbReference type="CTD" id="4988"/>
<evidence type="ECO:0000313" key="2">
    <source>
        <dbReference type="Proteomes" id="UP000515126"/>
    </source>
</evidence>
<protein>
    <submittedName>
        <fullName evidence="3">Mu-type opioid receptor isoform X10</fullName>
    </submittedName>
</protein>
<keyword evidence="2" id="KW-1185">Reference proteome</keyword>
<evidence type="ECO:0000313" key="3">
    <source>
        <dbReference type="RefSeq" id="XP_021029924.1"/>
    </source>
</evidence>
<dbReference type="Proteomes" id="UP000515126">
    <property type="component" value="Chromosome 10"/>
</dbReference>
<dbReference type="AlphaFoldDB" id="A0A6P5QAN9"/>
<dbReference type="InterPro" id="IPR000105">
    <property type="entry name" value="Mu_opioid_rcpt"/>
</dbReference>
<dbReference type="PRINTS" id="PR00537">
    <property type="entry name" value="MUOPIOIDR"/>
</dbReference>
<feature type="transmembrane region" description="Helical" evidence="1">
    <location>
        <begin position="68"/>
        <end position="94"/>
    </location>
</feature>
<keyword evidence="1" id="KW-0472">Membrane</keyword>
<dbReference type="GO" id="GO:0016020">
    <property type="term" value="C:membrane"/>
    <property type="evidence" value="ECO:0007669"/>
    <property type="project" value="InterPro"/>
</dbReference>
<dbReference type="GeneID" id="110303232"/>
<dbReference type="RefSeq" id="XP_021029924.1">
    <property type="nucleotide sequence ID" value="XM_021174265.2"/>
</dbReference>
<sequence length="222" mass="23829">MDSSAGPGNISDCSDPLAPASCSPAPGSWLNLSHVDGNQSDPCGPNRTGLGGSHSLCPQTGSPSMVTAITIMALYSIVCVVGLFGNFLVMYVIVRVHRLHPHVLPSHMVLGEPAQNLCLHLRLHHAGPHHHCVLWTDDLTTQECPHAVGLQRKGQEPAQDHPDGAGGRGCIYCLLDPHPHLRHHQSTDHDSRNHFSDCFLALLHCLGLHKQLPEPSSLCVPG</sequence>
<dbReference type="GO" id="GO:0004979">
    <property type="term" value="F:beta-endorphin receptor activity"/>
    <property type="evidence" value="ECO:0007669"/>
    <property type="project" value="InterPro"/>
</dbReference>